<evidence type="ECO:0000313" key="3">
    <source>
        <dbReference type="Proteomes" id="UP001149163"/>
    </source>
</evidence>
<dbReference type="GeneID" id="81424262"/>
<dbReference type="Proteomes" id="UP001149163">
    <property type="component" value="Unassembled WGS sequence"/>
</dbReference>
<feature type="compositionally biased region" description="Polar residues" evidence="1">
    <location>
        <begin position="1"/>
        <end position="16"/>
    </location>
</feature>
<evidence type="ECO:0000256" key="1">
    <source>
        <dbReference type="SAM" id="MobiDB-lite"/>
    </source>
</evidence>
<dbReference type="AlphaFoldDB" id="A0A9W9IGE2"/>
<name>A0A9W9IGE2_9EURO</name>
<reference evidence="2" key="2">
    <citation type="journal article" date="2023" name="IMA Fungus">
        <title>Comparative genomic study of the Penicillium genus elucidates a diverse pangenome and 15 lateral gene transfer events.</title>
        <authorList>
            <person name="Petersen C."/>
            <person name="Sorensen T."/>
            <person name="Nielsen M.R."/>
            <person name="Sondergaard T.E."/>
            <person name="Sorensen J.L."/>
            <person name="Fitzpatrick D.A."/>
            <person name="Frisvad J.C."/>
            <person name="Nielsen K.L."/>
        </authorList>
    </citation>
    <scope>NUCLEOTIDE SEQUENCE</scope>
    <source>
        <strain evidence="2">IBT 26290</strain>
    </source>
</reference>
<accession>A0A9W9IGE2</accession>
<comment type="caution">
    <text evidence="2">The sequence shown here is derived from an EMBL/GenBank/DDBJ whole genome shotgun (WGS) entry which is preliminary data.</text>
</comment>
<gene>
    <name evidence="2" type="ORF">N7482_002961</name>
</gene>
<feature type="region of interest" description="Disordered" evidence="1">
    <location>
        <begin position="1"/>
        <end position="22"/>
    </location>
</feature>
<evidence type="ECO:0000313" key="2">
    <source>
        <dbReference type="EMBL" id="KAJ5177084.1"/>
    </source>
</evidence>
<feature type="region of interest" description="Disordered" evidence="1">
    <location>
        <begin position="61"/>
        <end position="82"/>
    </location>
</feature>
<organism evidence="2 3">
    <name type="scientific">Penicillium canariense</name>
    <dbReference type="NCBI Taxonomy" id="189055"/>
    <lineage>
        <taxon>Eukaryota</taxon>
        <taxon>Fungi</taxon>
        <taxon>Dikarya</taxon>
        <taxon>Ascomycota</taxon>
        <taxon>Pezizomycotina</taxon>
        <taxon>Eurotiomycetes</taxon>
        <taxon>Eurotiomycetidae</taxon>
        <taxon>Eurotiales</taxon>
        <taxon>Aspergillaceae</taxon>
        <taxon>Penicillium</taxon>
    </lineage>
</organism>
<reference evidence="2" key="1">
    <citation type="submission" date="2022-11" db="EMBL/GenBank/DDBJ databases">
        <authorList>
            <person name="Petersen C."/>
        </authorList>
    </citation>
    <scope>NUCLEOTIDE SEQUENCE</scope>
    <source>
        <strain evidence="2">IBT 26290</strain>
    </source>
</reference>
<protein>
    <submittedName>
        <fullName evidence="2">Uncharacterized protein</fullName>
    </submittedName>
</protein>
<dbReference type="RefSeq" id="XP_056548692.1">
    <property type="nucleotide sequence ID" value="XM_056685086.1"/>
</dbReference>
<keyword evidence="3" id="KW-1185">Reference proteome</keyword>
<sequence length="82" mass="8935">MRISQTPVRVSNQAGSQGVVEKRRRQVAIRLVEMRGTRAGDELPGSSALWASPKKRATIELKGVGKKGGQSRGEEEECGEEE</sequence>
<dbReference type="EMBL" id="JAPQKN010000001">
    <property type="protein sequence ID" value="KAJ5177084.1"/>
    <property type="molecule type" value="Genomic_DNA"/>
</dbReference>
<proteinExistence type="predicted"/>